<dbReference type="InterPro" id="IPR011990">
    <property type="entry name" value="TPR-like_helical_dom_sf"/>
</dbReference>
<dbReference type="EMBL" id="JADCNL010000008">
    <property type="protein sequence ID" value="KAG0469655.1"/>
    <property type="molecule type" value="Genomic_DNA"/>
</dbReference>
<evidence type="ECO:0008006" key="6">
    <source>
        <dbReference type="Google" id="ProtNLM"/>
    </source>
</evidence>
<organism evidence="2 4">
    <name type="scientific">Vanilla planifolia</name>
    <name type="common">Vanilla</name>
    <dbReference type="NCBI Taxonomy" id="51239"/>
    <lineage>
        <taxon>Eukaryota</taxon>
        <taxon>Viridiplantae</taxon>
        <taxon>Streptophyta</taxon>
        <taxon>Embryophyta</taxon>
        <taxon>Tracheophyta</taxon>
        <taxon>Spermatophyta</taxon>
        <taxon>Magnoliopsida</taxon>
        <taxon>Liliopsida</taxon>
        <taxon>Asparagales</taxon>
        <taxon>Orchidaceae</taxon>
        <taxon>Vanilloideae</taxon>
        <taxon>Vanilleae</taxon>
        <taxon>Vanilla</taxon>
    </lineage>
</organism>
<evidence type="ECO:0000313" key="5">
    <source>
        <dbReference type="Proteomes" id="UP000639772"/>
    </source>
</evidence>
<dbReference type="InterPro" id="IPR046848">
    <property type="entry name" value="E_motif"/>
</dbReference>
<evidence type="ECO:0000313" key="4">
    <source>
        <dbReference type="Proteomes" id="UP000636800"/>
    </source>
</evidence>
<dbReference type="GO" id="GO:0009451">
    <property type="term" value="P:RNA modification"/>
    <property type="evidence" value="ECO:0007669"/>
    <property type="project" value="InterPro"/>
</dbReference>
<dbReference type="EMBL" id="JADCNM010000008">
    <property type="protein sequence ID" value="KAG0471198.1"/>
    <property type="molecule type" value="Genomic_DNA"/>
</dbReference>
<reference evidence="4 5" key="1">
    <citation type="journal article" date="2020" name="Nat. Food">
        <title>A phased Vanilla planifolia genome enables genetic improvement of flavour and production.</title>
        <authorList>
            <person name="Hasing T."/>
            <person name="Tang H."/>
            <person name="Brym M."/>
            <person name="Khazi F."/>
            <person name="Huang T."/>
            <person name="Chambers A.H."/>
        </authorList>
    </citation>
    <scope>NUCLEOTIDE SEQUENCE [LARGE SCALE GENOMIC DNA]</scope>
    <source>
        <tissue evidence="2">Leaf</tissue>
    </source>
</reference>
<dbReference type="NCBIfam" id="TIGR00756">
    <property type="entry name" value="PPR"/>
    <property type="match status" value="1"/>
</dbReference>
<dbReference type="Pfam" id="PF01535">
    <property type="entry name" value="PPR"/>
    <property type="match status" value="1"/>
</dbReference>
<evidence type="ECO:0000256" key="1">
    <source>
        <dbReference type="ARBA" id="ARBA00022737"/>
    </source>
</evidence>
<keyword evidence="4" id="KW-1185">Reference proteome</keyword>
<dbReference type="InterPro" id="IPR046960">
    <property type="entry name" value="PPR_At4g14850-like_plant"/>
</dbReference>
<comment type="caution">
    <text evidence="2">The sequence shown here is derived from an EMBL/GenBank/DDBJ whole genome shotgun (WGS) entry which is preliminary data.</text>
</comment>
<dbReference type="Gene3D" id="1.25.40.10">
    <property type="entry name" value="Tetratricopeptide repeat domain"/>
    <property type="match status" value="1"/>
</dbReference>
<dbReference type="OrthoDB" id="185373at2759"/>
<accession>A0A835QAR6</accession>
<gene>
    <name evidence="3" type="ORF">HPP92_015744</name>
    <name evidence="2" type="ORF">HPP92_016355</name>
</gene>
<sequence>MRDYNISPDVKHYACMIDALGRSGNLLEAEALVLSMPMKPDGGIWGALLSACYIHKNVEMGKRMAERAVDSDPGNDGYYVLVSNIFGGDGRWRDVESLRSLMKRNGVSKTTGWSSVEIDGRIHVFTVGGQFQSQPEGVLVVAQNFQRHLEEYSIEHSVDGDQSVLWKS</sequence>
<evidence type="ECO:0000313" key="3">
    <source>
        <dbReference type="EMBL" id="KAG0471198.1"/>
    </source>
</evidence>
<dbReference type="PANTHER" id="PTHR47926:SF397">
    <property type="entry name" value="(WILD MALAYSIAN BANANA) HYPOTHETICAL PROTEIN"/>
    <property type="match status" value="1"/>
</dbReference>
<keyword evidence="1" id="KW-0677">Repeat</keyword>
<dbReference type="Proteomes" id="UP000636800">
    <property type="component" value="Unassembled WGS sequence"/>
</dbReference>
<name>A0A835QAR6_VANPL</name>
<proteinExistence type="predicted"/>
<dbReference type="PANTHER" id="PTHR47926">
    <property type="entry name" value="PENTATRICOPEPTIDE REPEAT-CONTAINING PROTEIN"/>
    <property type="match status" value="1"/>
</dbReference>
<dbReference type="InterPro" id="IPR002885">
    <property type="entry name" value="PPR_rpt"/>
</dbReference>
<protein>
    <recommendedName>
        <fullName evidence="6">Pentatricopeptide repeat-containing protein</fullName>
    </recommendedName>
</protein>
<dbReference type="Pfam" id="PF20431">
    <property type="entry name" value="E_motif"/>
    <property type="match status" value="1"/>
</dbReference>
<dbReference type="GO" id="GO:0003723">
    <property type="term" value="F:RNA binding"/>
    <property type="evidence" value="ECO:0007669"/>
    <property type="project" value="InterPro"/>
</dbReference>
<dbReference type="AlphaFoldDB" id="A0A835QAR6"/>
<dbReference type="Proteomes" id="UP000639772">
    <property type="component" value="Unassembled WGS sequence"/>
</dbReference>
<evidence type="ECO:0000313" key="2">
    <source>
        <dbReference type="EMBL" id="KAG0469655.1"/>
    </source>
</evidence>